<reference evidence="2 3" key="2">
    <citation type="submission" date="2019-09" db="EMBL/GenBank/DDBJ databases">
        <authorList>
            <person name="Jin C."/>
        </authorList>
    </citation>
    <scope>NUCLEOTIDE SEQUENCE [LARGE SCALE GENOMIC DNA]</scope>
    <source>
        <strain evidence="2 3">BN140078</strain>
    </source>
</reference>
<feature type="compositionally biased region" description="Basic and acidic residues" evidence="1">
    <location>
        <begin position="47"/>
        <end position="66"/>
    </location>
</feature>
<evidence type="ECO:0000256" key="1">
    <source>
        <dbReference type="SAM" id="MobiDB-lite"/>
    </source>
</evidence>
<dbReference type="Proteomes" id="UP000324611">
    <property type="component" value="Unassembled WGS sequence"/>
</dbReference>
<feature type="region of interest" description="Disordered" evidence="1">
    <location>
        <begin position="1"/>
        <end position="66"/>
    </location>
</feature>
<dbReference type="EMBL" id="VUOC01000002">
    <property type="protein sequence ID" value="KAA2243352.1"/>
    <property type="molecule type" value="Genomic_DNA"/>
</dbReference>
<name>A0A5B2VYE3_9BACT</name>
<keyword evidence="3" id="KW-1185">Reference proteome</keyword>
<dbReference type="AlphaFoldDB" id="A0A5B2VYE3"/>
<reference evidence="2 3" key="1">
    <citation type="submission" date="2019-09" db="EMBL/GenBank/DDBJ databases">
        <title>Chitinophaga ginsengihumi sp. nov., isolated from soil of ginseng rhizosphere.</title>
        <authorList>
            <person name="Lee J."/>
        </authorList>
    </citation>
    <scope>NUCLEOTIDE SEQUENCE [LARGE SCALE GENOMIC DNA]</scope>
    <source>
        <strain evidence="2 3">BN140078</strain>
    </source>
</reference>
<evidence type="ECO:0000313" key="3">
    <source>
        <dbReference type="Proteomes" id="UP000324611"/>
    </source>
</evidence>
<proteinExistence type="predicted"/>
<sequence>MADKKKLEQKAKKEQKKHHSPVKPDPETMGPDPQEKMEGPVSSIVKKIAEAGDKEDKNDTDKEEQP</sequence>
<evidence type="ECO:0000313" key="2">
    <source>
        <dbReference type="EMBL" id="KAA2243352.1"/>
    </source>
</evidence>
<feature type="compositionally biased region" description="Basic and acidic residues" evidence="1">
    <location>
        <begin position="1"/>
        <end position="12"/>
    </location>
</feature>
<gene>
    <name evidence="2" type="ORF">F0L74_12680</name>
</gene>
<protein>
    <submittedName>
        <fullName evidence="2">Uncharacterized protein</fullName>
    </submittedName>
</protein>
<organism evidence="2 3">
    <name type="scientific">Chitinophaga agrisoli</name>
    <dbReference type="NCBI Taxonomy" id="2607653"/>
    <lineage>
        <taxon>Bacteria</taxon>
        <taxon>Pseudomonadati</taxon>
        <taxon>Bacteroidota</taxon>
        <taxon>Chitinophagia</taxon>
        <taxon>Chitinophagales</taxon>
        <taxon>Chitinophagaceae</taxon>
        <taxon>Chitinophaga</taxon>
    </lineage>
</organism>
<comment type="caution">
    <text evidence="2">The sequence shown here is derived from an EMBL/GenBank/DDBJ whole genome shotgun (WGS) entry which is preliminary data.</text>
</comment>
<dbReference type="RefSeq" id="WP_149838228.1">
    <property type="nucleotide sequence ID" value="NZ_VUOC01000002.1"/>
</dbReference>
<accession>A0A5B2VYE3</accession>